<dbReference type="Proteomes" id="UP001211065">
    <property type="component" value="Unassembled WGS sequence"/>
</dbReference>
<gene>
    <name evidence="2" type="ORF">HK099_007882</name>
</gene>
<evidence type="ECO:0000256" key="1">
    <source>
        <dbReference type="SAM" id="MobiDB-lite"/>
    </source>
</evidence>
<sequence length="182" mass="20639">ALSISPDDESSLDMLEKAIEENLKKEDGGKSNIERFLSKIGDADADFTRELYLPTKLMQELIDGSLFETGEDNEEDDVEEGSDMEMINSEVEEEEEEIELQPALRRSSSRIKSNKNNKNCSPSKNKFTTPIEQLPGRYPKRNINTQNKNKPTSSTTRTATPIPDDNWEDDEDDEMEIDSPCT</sequence>
<dbReference type="AlphaFoldDB" id="A0AAD5XW53"/>
<comment type="caution">
    <text evidence="2">The sequence shown here is derived from an EMBL/GenBank/DDBJ whole genome shotgun (WGS) entry which is preliminary data.</text>
</comment>
<evidence type="ECO:0000313" key="2">
    <source>
        <dbReference type="EMBL" id="KAJ3211918.1"/>
    </source>
</evidence>
<protein>
    <submittedName>
        <fullName evidence="2">Uncharacterized protein</fullName>
    </submittedName>
</protein>
<feature type="compositionally biased region" description="Polar residues" evidence="1">
    <location>
        <begin position="142"/>
        <end position="159"/>
    </location>
</feature>
<feature type="compositionally biased region" description="Acidic residues" evidence="1">
    <location>
        <begin position="165"/>
        <end position="182"/>
    </location>
</feature>
<proteinExistence type="predicted"/>
<dbReference type="EMBL" id="JADGJW010000806">
    <property type="protein sequence ID" value="KAJ3211918.1"/>
    <property type="molecule type" value="Genomic_DNA"/>
</dbReference>
<feature type="compositionally biased region" description="Acidic residues" evidence="1">
    <location>
        <begin position="90"/>
        <end position="99"/>
    </location>
</feature>
<keyword evidence="3" id="KW-1185">Reference proteome</keyword>
<accession>A0AAD5XW53</accession>
<feature type="region of interest" description="Disordered" evidence="1">
    <location>
        <begin position="90"/>
        <end position="182"/>
    </location>
</feature>
<organism evidence="2 3">
    <name type="scientific">Clydaea vesicula</name>
    <dbReference type="NCBI Taxonomy" id="447962"/>
    <lineage>
        <taxon>Eukaryota</taxon>
        <taxon>Fungi</taxon>
        <taxon>Fungi incertae sedis</taxon>
        <taxon>Chytridiomycota</taxon>
        <taxon>Chytridiomycota incertae sedis</taxon>
        <taxon>Chytridiomycetes</taxon>
        <taxon>Lobulomycetales</taxon>
        <taxon>Lobulomycetaceae</taxon>
        <taxon>Clydaea</taxon>
    </lineage>
</organism>
<feature type="compositionally biased region" description="Low complexity" evidence="1">
    <location>
        <begin position="116"/>
        <end position="126"/>
    </location>
</feature>
<feature type="non-terminal residue" evidence="2">
    <location>
        <position position="1"/>
    </location>
</feature>
<evidence type="ECO:0000313" key="3">
    <source>
        <dbReference type="Proteomes" id="UP001211065"/>
    </source>
</evidence>
<name>A0AAD5XW53_9FUNG</name>
<reference evidence="2" key="1">
    <citation type="submission" date="2020-05" db="EMBL/GenBank/DDBJ databases">
        <title>Phylogenomic resolution of chytrid fungi.</title>
        <authorList>
            <person name="Stajich J.E."/>
            <person name="Amses K."/>
            <person name="Simmons R."/>
            <person name="Seto K."/>
            <person name="Myers J."/>
            <person name="Bonds A."/>
            <person name="Quandt C.A."/>
            <person name="Barry K."/>
            <person name="Liu P."/>
            <person name="Grigoriev I."/>
            <person name="Longcore J.E."/>
            <person name="James T.Y."/>
        </authorList>
    </citation>
    <scope>NUCLEOTIDE SEQUENCE</scope>
    <source>
        <strain evidence="2">JEL0476</strain>
    </source>
</reference>